<dbReference type="Proteomes" id="UP000887578">
    <property type="component" value="Unplaced"/>
</dbReference>
<organism evidence="1 2">
    <name type="scientific">Panagrolaimus davidi</name>
    <dbReference type="NCBI Taxonomy" id="227884"/>
    <lineage>
        <taxon>Eukaryota</taxon>
        <taxon>Metazoa</taxon>
        <taxon>Ecdysozoa</taxon>
        <taxon>Nematoda</taxon>
        <taxon>Chromadorea</taxon>
        <taxon>Rhabditida</taxon>
        <taxon>Tylenchina</taxon>
        <taxon>Panagrolaimomorpha</taxon>
        <taxon>Panagrolaimoidea</taxon>
        <taxon>Panagrolaimidae</taxon>
        <taxon>Panagrolaimus</taxon>
    </lineage>
</organism>
<sequence length="107" mass="11900">MNISSPGLSLLETLYYGSLEPYVPDADDNVYIYSLQNIAVQFTVLDYDISKNGTLGFKDASGNLSILTGVNKTLEFFSTTVTLYYSEPNYGHKGARIYLKAFYKSAI</sequence>
<accession>A0A914Q2P8</accession>
<name>A0A914Q2P8_9BILA</name>
<keyword evidence="1" id="KW-1185">Reference proteome</keyword>
<dbReference type="WBParaSite" id="PDA_v2.g25458.t1">
    <property type="protein sequence ID" value="PDA_v2.g25458.t1"/>
    <property type="gene ID" value="PDA_v2.g25458"/>
</dbReference>
<proteinExistence type="predicted"/>
<reference evidence="2" key="1">
    <citation type="submission" date="2022-11" db="UniProtKB">
        <authorList>
            <consortium name="WormBaseParasite"/>
        </authorList>
    </citation>
    <scope>IDENTIFICATION</scope>
</reference>
<evidence type="ECO:0000313" key="2">
    <source>
        <dbReference type="WBParaSite" id="PDA_v2.g25458.t1"/>
    </source>
</evidence>
<protein>
    <submittedName>
        <fullName evidence="2">Uncharacterized protein</fullName>
    </submittedName>
</protein>
<evidence type="ECO:0000313" key="1">
    <source>
        <dbReference type="Proteomes" id="UP000887578"/>
    </source>
</evidence>
<dbReference type="AlphaFoldDB" id="A0A914Q2P8"/>